<evidence type="ECO:0000313" key="1">
    <source>
        <dbReference type="EMBL" id="TGO57141.1"/>
    </source>
</evidence>
<proteinExistence type="predicted"/>
<protein>
    <submittedName>
        <fullName evidence="1">Uncharacterized protein</fullName>
    </submittedName>
</protein>
<sequence length="413" mass="46985">MSNGRLLYVIVRGFIDMKRDTLIMDPVVFSLVNGDLGLDLNISKLRSIAHTSSIEHSPVWKPPGHDGTYEVVEGSQLFISDMDDGYNSEDPDINENLIVSEADDARDALVSIEELEDFPADKEKNIASKHMWNFITQCCPQISSIQYILLGERNTAIYSQRVNWIFSGNIPGPKDEWEIHEHHLLPLYPSVRKIIMSPENTPIHVPGWGDEGKFGLPIVGIQYHFNNRLNHGVQLEKDFQDYMKGHEHSGNSQFWHELKFQVCALGDAIDLNSYQIAEDHEDAAINLDEDFFDVEPEGEMPFEFTSGKVLPSSPSSSLLSNSGKCGSEDFIPQNKGLKVKAPMRGDGRCFLYLEKGVYIHWDSRGAPIKVTRNVYIGVKELFDRAWEDHLDYEARLEHEDELDEMHDLMSGRF</sequence>
<dbReference type="EMBL" id="PQXN01000069">
    <property type="protein sequence ID" value="TGO57141.1"/>
    <property type="molecule type" value="Genomic_DNA"/>
</dbReference>
<gene>
    <name evidence="1" type="ORF">BCON_0069g00350</name>
</gene>
<dbReference type="AlphaFoldDB" id="A0A4Z1I6B6"/>
<accession>A0A4Z1I6B6</accession>
<keyword evidence="2" id="KW-1185">Reference proteome</keyword>
<organism evidence="1 2">
    <name type="scientific">Botryotinia convoluta</name>
    <dbReference type="NCBI Taxonomy" id="54673"/>
    <lineage>
        <taxon>Eukaryota</taxon>
        <taxon>Fungi</taxon>
        <taxon>Dikarya</taxon>
        <taxon>Ascomycota</taxon>
        <taxon>Pezizomycotina</taxon>
        <taxon>Leotiomycetes</taxon>
        <taxon>Helotiales</taxon>
        <taxon>Sclerotiniaceae</taxon>
        <taxon>Botryotinia</taxon>
    </lineage>
</organism>
<dbReference type="OrthoDB" id="3561261at2759"/>
<name>A0A4Z1I6B6_9HELO</name>
<evidence type="ECO:0000313" key="2">
    <source>
        <dbReference type="Proteomes" id="UP000297527"/>
    </source>
</evidence>
<reference evidence="1 2" key="1">
    <citation type="submission" date="2017-12" db="EMBL/GenBank/DDBJ databases">
        <title>Comparative genomics of Botrytis spp.</title>
        <authorList>
            <person name="Valero-Jimenez C.A."/>
            <person name="Tapia P."/>
            <person name="Veloso J."/>
            <person name="Silva-Moreno E."/>
            <person name="Staats M."/>
            <person name="Valdes J.H."/>
            <person name="Van Kan J.A.L."/>
        </authorList>
    </citation>
    <scope>NUCLEOTIDE SEQUENCE [LARGE SCALE GENOMIC DNA]</scope>
    <source>
        <strain evidence="1 2">MUCL11595</strain>
    </source>
</reference>
<dbReference type="Proteomes" id="UP000297527">
    <property type="component" value="Unassembled WGS sequence"/>
</dbReference>
<comment type="caution">
    <text evidence="1">The sequence shown here is derived from an EMBL/GenBank/DDBJ whole genome shotgun (WGS) entry which is preliminary data.</text>
</comment>